<dbReference type="Gene3D" id="3.10.20.410">
    <property type="match status" value="1"/>
</dbReference>
<dbReference type="InterPro" id="IPR025885">
    <property type="entry name" value="PapC_N"/>
</dbReference>
<dbReference type="InterPro" id="IPR000015">
    <property type="entry name" value="Fimb_usher"/>
</dbReference>
<dbReference type="InterPro" id="IPR025949">
    <property type="entry name" value="PapC-like_C"/>
</dbReference>
<dbReference type="GO" id="GO:0009279">
    <property type="term" value="C:cell outer membrane"/>
    <property type="evidence" value="ECO:0007669"/>
    <property type="project" value="UniProtKB-SubCell"/>
</dbReference>
<dbReference type="InterPro" id="IPR042186">
    <property type="entry name" value="FimD_plug_dom"/>
</dbReference>
<reference evidence="12 13" key="1">
    <citation type="submission" date="2016-09" db="EMBL/GenBank/DDBJ databases">
        <authorList>
            <person name="Capua I."/>
            <person name="De Benedictis P."/>
            <person name="Joannis T."/>
            <person name="Lombin L.H."/>
            <person name="Cattoli G."/>
        </authorList>
    </citation>
    <scope>NUCLEOTIDE SEQUENCE [LARGE SCALE GENOMIC DNA]</scope>
    <source>
        <strain evidence="12 13">GB001</strain>
    </source>
</reference>
<keyword evidence="9" id="KW-0998">Cell outer membrane</keyword>
<proteinExistence type="inferred from homology"/>
<evidence type="ECO:0000256" key="9">
    <source>
        <dbReference type="ARBA" id="ARBA00023237"/>
    </source>
</evidence>
<gene>
    <name evidence="12" type="ORF">BN1044_03663</name>
</gene>
<keyword evidence="5" id="KW-1029">Fimbrium biogenesis</keyword>
<evidence type="ECO:0000256" key="8">
    <source>
        <dbReference type="ARBA" id="ARBA00023136"/>
    </source>
</evidence>
<dbReference type="SUPFAM" id="SSF141729">
    <property type="entry name" value="FimD N-terminal domain-like"/>
    <property type="match status" value="1"/>
</dbReference>
<dbReference type="Pfam" id="PF13954">
    <property type="entry name" value="PapC_N"/>
    <property type="match status" value="1"/>
</dbReference>
<feature type="domain" description="PapC N-terminal" evidence="11">
    <location>
        <begin position="38"/>
        <end position="178"/>
    </location>
</feature>
<dbReference type="FunFam" id="2.60.40.3110:FF:000001">
    <property type="entry name" value="Putative fimbrial outer membrane usher"/>
    <property type="match status" value="1"/>
</dbReference>
<dbReference type="GO" id="GO:0015473">
    <property type="term" value="F:fimbrial usher porin activity"/>
    <property type="evidence" value="ECO:0007669"/>
    <property type="project" value="InterPro"/>
</dbReference>
<dbReference type="GO" id="GO:0009297">
    <property type="term" value="P:pilus assembly"/>
    <property type="evidence" value="ECO:0007669"/>
    <property type="project" value="InterPro"/>
</dbReference>
<keyword evidence="3" id="KW-0813">Transport</keyword>
<dbReference type="AlphaFoldDB" id="A0A1C6Z516"/>
<organism evidence="12 13">
    <name type="scientific">Hafnia alvei</name>
    <dbReference type="NCBI Taxonomy" id="569"/>
    <lineage>
        <taxon>Bacteria</taxon>
        <taxon>Pseudomonadati</taxon>
        <taxon>Pseudomonadota</taxon>
        <taxon>Gammaproteobacteria</taxon>
        <taxon>Enterobacterales</taxon>
        <taxon>Hafniaceae</taxon>
        <taxon>Hafnia</taxon>
    </lineage>
</organism>
<evidence type="ECO:0000256" key="1">
    <source>
        <dbReference type="ARBA" id="ARBA00004571"/>
    </source>
</evidence>
<dbReference type="Gene3D" id="2.60.40.2070">
    <property type="match status" value="1"/>
</dbReference>
<dbReference type="Pfam" id="PF13953">
    <property type="entry name" value="PapC_C"/>
    <property type="match status" value="1"/>
</dbReference>
<keyword evidence="8" id="KW-0472">Membrane</keyword>
<dbReference type="InterPro" id="IPR037224">
    <property type="entry name" value="PapC_N_sf"/>
</dbReference>
<feature type="domain" description="PapC-like C-terminal" evidence="10">
    <location>
        <begin position="772"/>
        <end position="828"/>
    </location>
</feature>
<evidence type="ECO:0000256" key="3">
    <source>
        <dbReference type="ARBA" id="ARBA00022448"/>
    </source>
</evidence>
<evidence type="ECO:0000313" key="13">
    <source>
        <dbReference type="Proteomes" id="UP000094844"/>
    </source>
</evidence>
<comment type="subcellular location">
    <subcellularLocation>
        <location evidence="1">Cell outer membrane</location>
        <topology evidence="1">Multi-pass membrane protein</topology>
    </subcellularLocation>
</comment>
<accession>A0A1C6Z516</accession>
<dbReference type="Pfam" id="PF00577">
    <property type="entry name" value="Usher"/>
    <property type="match status" value="1"/>
</dbReference>
<protein>
    <submittedName>
        <fullName evidence="12">Outer membrane usher protein</fullName>
    </submittedName>
</protein>
<dbReference type="EMBL" id="FMIQ01000067">
    <property type="protein sequence ID" value="SCM54164.1"/>
    <property type="molecule type" value="Genomic_DNA"/>
</dbReference>
<dbReference type="Gene3D" id="2.60.40.3110">
    <property type="match status" value="1"/>
</dbReference>
<evidence type="ECO:0000256" key="7">
    <source>
        <dbReference type="ARBA" id="ARBA00022729"/>
    </source>
</evidence>
<dbReference type="Proteomes" id="UP000094844">
    <property type="component" value="Unassembled WGS sequence"/>
</dbReference>
<keyword evidence="6" id="KW-0812">Transmembrane</keyword>
<evidence type="ECO:0000256" key="6">
    <source>
        <dbReference type="ARBA" id="ARBA00022692"/>
    </source>
</evidence>
<dbReference type="RefSeq" id="WP_348770990.1">
    <property type="nucleotide sequence ID" value="NZ_WKFE01000003.1"/>
</dbReference>
<sequence length="849" mass="93167">MRIHFLFIMRFIIIVSAFFSLHAIASEEKNSISTDSAEFDADFLRKNTQEIPQQFYHPDQIEPGTNTVDIVLNGHSVFKTKVEFISMSKNKSAEPCLTLALLHQIRLDHELPEQSKSASETCYDLVAKWPDAKVKYDAAMQQLIITAPQAAMNVATQSEMIDPSLWDKGVNALRLGYSSYVYHTENHNSNSSDNDSSDTAYLSLNSGVNLGDWRFYSFDTFNKSELGWEQNHDRAYAERDIASLVSRFTVGDVYASTSSDVLGILPVRGMTLETNNQMLPADTFSYSPVIRGVARTNARVVIRQRGNIIYSQTVAPGSFAIHDLNNGQIGADLDVTVEESDGSKQQFTVPYTSLPDMLRPGTWRYGLSAGRYRDDSLSYNPLVVQGNLQYGFDRLTLSDLIVAGEGYQSTALSTAFNLGYLGSVSLDWAFERHQKASDGDPQSFNDDTAYRIGDSGRALRLLYARRFDSTDTSLQLMGYRYQSASFMDFPEYASWRWGNDDSRYQRKSEIQATLNQGLGEFGNGYFTLQRDNYYDSSAADTSLTMGYSFNIGSANIGMSYNYQMNSSSGGDVDPNRQFSLNVSVPWDLGEKRSRNVSFSTSSSNHSGDTQMATVSGSELDNALSYALSAQHNSDGYSPIASMAYRNSVANMSASASMGQGSRQYSAGLSGGVVAYSGGVVLSQMLGDTIAIVETPGAQNISIEGQPGVSTNRWGLAVVPSISPYRDNALSLDSRHADDNVELLDSGDNVVPTHGAVVVRRFQTKVGRRAIVMLSLTSGKPAPFGASVWQGKEQVGMVADNGLLYLNGILADGDTTLHVTLENESQCQFVLPAAKDSSEPWYQQINAICG</sequence>
<keyword evidence="7" id="KW-0732">Signal</keyword>
<evidence type="ECO:0000256" key="5">
    <source>
        <dbReference type="ARBA" id="ARBA00022558"/>
    </source>
</evidence>
<evidence type="ECO:0000256" key="2">
    <source>
        <dbReference type="ARBA" id="ARBA00008064"/>
    </source>
</evidence>
<dbReference type="PANTHER" id="PTHR30451">
    <property type="entry name" value="OUTER MEMBRANE USHER PROTEIN"/>
    <property type="match status" value="1"/>
</dbReference>
<keyword evidence="4" id="KW-1134">Transmembrane beta strand</keyword>
<comment type="similarity">
    <text evidence="2">Belongs to the fimbrial export usher family.</text>
</comment>
<dbReference type="Gene3D" id="2.60.40.2610">
    <property type="entry name" value="Outer membrane usher protein FimD, plug domain"/>
    <property type="match status" value="1"/>
</dbReference>
<evidence type="ECO:0000259" key="11">
    <source>
        <dbReference type="Pfam" id="PF13954"/>
    </source>
</evidence>
<dbReference type="PANTHER" id="PTHR30451:SF21">
    <property type="entry name" value="FIMBRIAL USHER DOMAIN-CONTAINING PROTEIN YDET-RELATED"/>
    <property type="match status" value="1"/>
</dbReference>
<name>A0A1C6Z516_HAFAL</name>
<evidence type="ECO:0000256" key="4">
    <source>
        <dbReference type="ARBA" id="ARBA00022452"/>
    </source>
</evidence>
<dbReference type="InterPro" id="IPR043142">
    <property type="entry name" value="PapC-like_C_sf"/>
</dbReference>
<evidence type="ECO:0000313" key="12">
    <source>
        <dbReference type="EMBL" id="SCM54164.1"/>
    </source>
</evidence>
<evidence type="ECO:0000259" key="10">
    <source>
        <dbReference type="Pfam" id="PF13953"/>
    </source>
</evidence>